<dbReference type="RefSeq" id="WP_284921560.1">
    <property type="nucleotide sequence ID" value="NZ_CP126980.1"/>
</dbReference>
<name>A0ABY8WQF3_9ACTN</name>
<evidence type="ECO:0000313" key="1">
    <source>
        <dbReference type="EMBL" id="WIN00090.1"/>
    </source>
</evidence>
<accession>A0ABY8WQF3</accession>
<organism evidence="1 2">
    <name type="scientific">Actinoplanes oblitus</name>
    <dbReference type="NCBI Taxonomy" id="3040509"/>
    <lineage>
        <taxon>Bacteria</taxon>
        <taxon>Bacillati</taxon>
        <taxon>Actinomycetota</taxon>
        <taxon>Actinomycetes</taxon>
        <taxon>Micromonosporales</taxon>
        <taxon>Micromonosporaceae</taxon>
        <taxon>Actinoplanes</taxon>
    </lineage>
</organism>
<dbReference type="EMBL" id="CP126980">
    <property type="protein sequence ID" value="WIN00090.1"/>
    <property type="molecule type" value="Genomic_DNA"/>
</dbReference>
<sequence>MIVRRSEVSGTDAAEAALVAFARAHIEFVDAHHRGPQGWRYATKEHLLLDIGRLHTAGPLPDGIDKMPDQFCYSNAAAVARRRGLLYAEGIAAFSVSGTVCCLAHGWCVTTDGIAIDPTWDPGTGLAYLGVAISDESLWPTEENFGVFDDYARVSSLLANGFAPQAVAALGREIPARP</sequence>
<evidence type="ECO:0000313" key="2">
    <source>
        <dbReference type="Proteomes" id="UP001240150"/>
    </source>
</evidence>
<reference evidence="1 2" key="1">
    <citation type="submission" date="2023-06" db="EMBL/GenBank/DDBJ databases">
        <authorList>
            <person name="Yushchuk O."/>
            <person name="Binda E."/>
            <person name="Ruckert-Reed C."/>
            <person name="Fedorenko V."/>
            <person name="Kalinowski J."/>
            <person name="Marinelli F."/>
        </authorList>
    </citation>
    <scope>NUCLEOTIDE SEQUENCE [LARGE SCALE GENOMIC DNA]</scope>
    <source>
        <strain evidence="1 2">NRRL 3884</strain>
    </source>
</reference>
<proteinExistence type="predicted"/>
<protein>
    <submittedName>
        <fullName evidence="1">Uncharacterized protein</fullName>
    </submittedName>
</protein>
<dbReference type="Proteomes" id="UP001240150">
    <property type="component" value="Chromosome"/>
</dbReference>
<keyword evidence="2" id="KW-1185">Reference proteome</keyword>
<gene>
    <name evidence="1" type="ORF">ACTOB_003771</name>
</gene>